<protein>
    <submittedName>
        <fullName evidence="1">Cob(I)yrinic acid a,c-diamide adenosyltransferase</fullName>
        <ecNumber evidence="1">2.5.1.17</ecNumber>
    </submittedName>
</protein>
<dbReference type="PANTHER" id="PTHR46638:SF1">
    <property type="entry name" value="CORRINOID ADENOSYLTRANSFERASE"/>
    <property type="match status" value="1"/>
</dbReference>
<gene>
    <name evidence="1" type="primary">cobO</name>
    <name evidence="1" type="ORF">GTO89_01395</name>
</gene>
<dbReference type="InterPro" id="IPR027417">
    <property type="entry name" value="P-loop_NTPase"/>
</dbReference>
<dbReference type="Pfam" id="PF02572">
    <property type="entry name" value="CobA_CobO_BtuR"/>
    <property type="match status" value="1"/>
</dbReference>
<evidence type="ECO:0000313" key="2">
    <source>
        <dbReference type="Proteomes" id="UP000471031"/>
    </source>
</evidence>
<dbReference type="Proteomes" id="UP000471031">
    <property type="component" value="Unassembled WGS sequence"/>
</dbReference>
<dbReference type="CDD" id="cd00561">
    <property type="entry name" value="CobA_ACA"/>
    <property type="match status" value="1"/>
</dbReference>
<dbReference type="InterPro" id="IPR003724">
    <property type="entry name" value="CblAdoTrfase_CobA"/>
</dbReference>
<accession>A0A845LAZ9</accession>
<keyword evidence="1" id="KW-0808">Transferase</keyword>
<dbReference type="GO" id="GO:0009236">
    <property type="term" value="P:cobalamin biosynthetic process"/>
    <property type="evidence" value="ECO:0007669"/>
    <property type="project" value="InterPro"/>
</dbReference>
<dbReference type="Gene3D" id="3.40.50.300">
    <property type="entry name" value="P-loop containing nucleotide triphosphate hydrolases"/>
    <property type="match status" value="1"/>
</dbReference>
<reference evidence="1 2" key="1">
    <citation type="submission" date="2020-01" db="EMBL/GenBank/DDBJ databases">
        <title>Whole genome sequence of Heliobacterium gestii DSM 11169.</title>
        <authorList>
            <person name="Kyndt J.A."/>
            <person name="Meyer T.E."/>
        </authorList>
    </citation>
    <scope>NUCLEOTIDE SEQUENCE [LARGE SCALE GENOMIC DNA]</scope>
    <source>
        <strain evidence="1 2">DSM 11169</strain>
    </source>
</reference>
<evidence type="ECO:0000313" key="1">
    <source>
        <dbReference type="EMBL" id="MZP41685.1"/>
    </source>
</evidence>
<proteinExistence type="predicted"/>
<sequence>MTRARLEKGLIQVYTGNSKGKTTAALGLALRALGHGFKVYIIQFMKGSSYYGELFSLQRLYPDIQLAQYGRNCPHDPMIRQGEMQCVGCGGCFVRKGHATEQDQVMADRAMERAREVITSGDYDIVILDELSNALWFELVTIEAALELLKAKPDHVEVVITGRNTPPEILEKAHLVTEMREIKHPYQIGVPSRRGIEY</sequence>
<dbReference type="EMBL" id="WXEX01000001">
    <property type="protein sequence ID" value="MZP41685.1"/>
    <property type="molecule type" value="Genomic_DNA"/>
</dbReference>
<dbReference type="GO" id="GO:0008817">
    <property type="term" value="F:corrinoid adenosyltransferase activity"/>
    <property type="evidence" value="ECO:0007669"/>
    <property type="project" value="UniProtKB-EC"/>
</dbReference>
<dbReference type="OrthoDB" id="9810309at2"/>
<dbReference type="EC" id="2.5.1.17" evidence="1"/>
<dbReference type="SUPFAM" id="SSF52540">
    <property type="entry name" value="P-loop containing nucleoside triphosphate hydrolases"/>
    <property type="match status" value="1"/>
</dbReference>
<dbReference type="AlphaFoldDB" id="A0A845LAZ9"/>
<dbReference type="GO" id="GO:0005524">
    <property type="term" value="F:ATP binding"/>
    <property type="evidence" value="ECO:0007669"/>
    <property type="project" value="InterPro"/>
</dbReference>
<comment type="caution">
    <text evidence="1">The sequence shown here is derived from an EMBL/GenBank/DDBJ whole genome shotgun (WGS) entry which is preliminary data.</text>
</comment>
<dbReference type="NCBIfam" id="TIGR00708">
    <property type="entry name" value="cobA"/>
    <property type="match status" value="1"/>
</dbReference>
<organism evidence="1 2">
    <name type="scientific">Heliomicrobium gestii</name>
    <name type="common">Heliobacterium gestii</name>
    <dbReference type="NCBI Taxonomy" id="2699"/>
    <lineage>
        <taxon>Bacteria</taxon>
        <taxon>Bacillati</taxon>
        <taxon>Bacillota</taxon>
        <taxon>Clostridia</taxon>
        <taxon>Eubacteriales</taxon>
        <taxon>Heliobacteriaceae</taxon>
        <taxon>Heliomicrobium</taxon>
    </lineage>
</organism>
<keyword evidence="2" id="KW-1185">Reference proteome</keyword>
<dbReference type="PIRSF" id="PIRSF015617">
    <property type="entry name" value="Adensltrnsf_CobA"/>
    <property type="match status" value="1"/>
</dbReference>
<name>A0A845LAZ9_HELGE</name>
<dbReference type="PANTHER" id="PTHR46638">
    <property type="entry name" value="CORRINOID ADENOSYLTRANSFERASE"/>
    <property type="match status" value="1"/>
</dbReference>
<dbReference type="RefSeq" id="WP_161260259.1">
    <property type="nucleotide sequence ID" value="NZ_JAFBDC010000001.1"/>
</dbReference>